<protein>
    <submittedName>
        <fullName evidence="2">Uncharacterized protein</fullName>
    </submittedName>
</protein>
<feature type="compositionally biased region" description="Basic and acidic residues" evidence="1">
    <location>
        <begin position="1"/>
        <end position="23"/>
    </location>
</feature>
<evidence type="ECO:0000313" key="2">
    <source>
        <dbReference type="EMBL" id="CAD9759623.1"/>
    </source>
</evidence>
<proteinExistence type="predicted"/>
<organism evidence="2">
    <name type="scientific">Lotharella oceanica</name>
    <dbReference type="NCBI Taxonomy" id="641309"/>
    <lineage>
        <taxon>Eukaryota</taxon>
        <taxon>Sar</taxon>
        <taxon>Rhizaria</taxon>
        <taxon>Cercozoa</taxon>
        <taxon>Chlorarachniophyceae</taxon>
        <taxon>Lotharella</taxon>
    </lineage>
</organism>
<dbReference type="AlphaFoldDB" id="A0A7S2TML5"/>
<name>A0A7S2TML5_9EUKA</name>
<sequence length="132" mass="15300">MDWEDTSEKNVLDLKSSHEDDSSKVSGVKRKRKTSKKSSKSSKALKLKDKKMAGMISKWAAVQREAQDNGDNMDDYDRRKEEEAQKVLEWKQQQIETGAAVTNENFIPVSEQSWRQRVKKRQGKEPNLGEDW</sequence>
<gene>
    <name evidence="2" type="ORF">LSP00402_LOCUS7753</name>
</gene>
<feature type="region of interest" description="Disordered" evidence="1">
    <location>
        <begin position="1"/>
        <end position="46"/>
    </location>
</feature>
<evidence type="ECO:0000256" key="1">
    <source>
        <dbReference type="SAM" id="MobiDB-lite"/>
    </source>
</evidence>
<accession>A0A7S2TML5</accession>
<feature type="compositionally biased region" description="Basic residues" evidence="1">
    <location>
        <begin position="27"/>
        <end position="45"/>
    </location>
</feature>
<reference evidence="2" key="1">
    <citation type="submission" date="2021-01" db="EMBL/GenBank/DDBJ databases">
        <authorList>
            <person name="Corre E."/>
            <person name="Pelletier E."/>
            <person name="Niang G."/>
            <person name="Scheremetjew M."/>
            <person name="Finn R."/>
            <person name="Kale V."/>
            <person name="Holt S."/>
            <person name="Cochrane G."/>
            <person name="Meng A."/>
            <person name="Brown T."/>
            <person name="Cohen L."/>
        </authorList>
    </citation>
    <scope>NUCLEOTIDE SEQUENCE</scope>
    <source>
        <strain evidence="2">CCMP622</strain>
    </source>
</reference>
<dbReference type="EMBL" id="HBHP01012478">
    <property type="protein sequence ID" value="CAD9759623.1"/>
    <property type="molecule type" value="Transcribed_RNA"/>
</dbReference>